<dbReference type="InterPro" id="IPR037500">
    <property type="entry name" value="Msp1"/>
</dbReference>
<dbReference type="GO" id="GO:0042138">
    <property type="term" value="P:meiotic DNA double-strand break formation"/>
    <property type="evidence" value="ECO:0007669"/>
    <property type="project" value="InterPro"/>
</dbReference>
<keyword evidence="2" id="KW-1185">Reference proteome</keyword>
<dbReference type="PANTHER" id="PTHR35768">
    <property type="entry name" value="PROTEIN MULTIPOLAR SPINDLE 1"/>
    <property type="match status" value="1"/>
</dbReference>
<sequence>MEAATSSQQVTNGDQSLKLAVAVALLRSKLLHKQPSQSDATRWKLKETSAKERKQEILRLREDLKEAEDASRFDLFPNTASCKCYFFHDLGKLHGDSSPSRFNDVLRRRFLRQVRLRERRKRSSDSNQRRCFSDFDNVEEEEQLRASVDFLVDLCDSTCPTEEINFANWSHQAVDFILASLRNLLSARKNMERLEGIVSCLIVRLVRRMCSLTCRVKSLNMETDAFYVQHLIRQLGGDSYIGQRAILSIAQRISLVAENLLPADPFEDGFTNMHESLFIMIQLIEFLVCDNLLTWAKDDKFDTVLFEEWVASVHQARKALELLESRNGLYVLYMDRVTGELQKQIGQASSLKILKRDIIDFSFR</sequence>
<evidence type="ECO:0000313" key="1">
    <source>
        <dbReference type="EMBL" id="KAJ8750659.1"/>
    </source>
</evidence>
<evidence type="ECO:0000313" key="2">
    <source>
        <dbReference type="Proteomes" id="UP001159364"/>
    </source>
</evidence>
<protein>
    <recommendedName>
        <fullName evidence="3">Protein MULTIPOLAR SPINDLE 1</fullName>
    </recommendedName>
</protein>
<dbReference type="EMBL" id="JAIWQS010000011">
    <property type="protein sequence ID" value="KAJ8750659.1"/>
    <property type="molecule type" value="Genomic_DNA"/>
</dbReference>
<dbReference type="PANTHER" id="PTHR35768:SF1">
    <property type="entry name" value="PROTEIN MULTIPOLAR SPINDLE 1"/>
    <property type="match status" value="1"/>
</dbReference>
<dbReference type="Proteomes" id="UP001159364">
    <property type="component" value="Linkage Group LG11"/>
</dbReference>
<comment type="caution">
    <text evidence="1">The sequence shown here is derived from an EMBL/GenBank/DDBJ whole genome shotgun (WGS) entry which is preliminary data.</text>
</comment>
<reference evidence="1 2" key="1">
    <citation type="submission" date="2021-09" db="EMBL/GenBank/DDBJ databases">
        <title>Genomic insights and catalytic innovation underlie evolution of tropane alkaloids biosynthesis.</title>
        <authorList>
            <person name="Wang Y.-J."/>
            <person name="Tian T."/>
            <person name="Huang J.-P."/>
            <person name="Huang S.-X."/>
        </authorList>
    </citation>
    <scope>NUCLEOTIDE SEQUENCE [LARGE SCALE GENOMIC DNA]</scope>
    <source>
        <strain evidence="1">KIB-2018</strain>
        <tissue evidence="1">Leaf</tissue>
    </source>
</reference>
<dbReference type="GO" id="GO:0000212">
    <property type="term" value="P:meiotic spindle organization"/>
    <property type="evidence" value="ECO:0007669"/>
    <property type="project" value="InterPro"/>
</dbReference>
<proteinExistence type="predicted"/>
<dbReference type="AlphaFoldDB" id="A0AAV8SF54"/>
<dbReference type="GO" id="GO:0007059">
    <property type="term" value="P:chromosome segregation"/>
    <property type="evidence" value="ECO:0007669"/>
    <property type="project" value="TreeGrafter"/>
</dbReference>
<name>A0AAV8SF54_9ROSI</name>
<organism evidence="1 2">
    <name type="scientific">Erythroxylum novogranatense</name>
    <dbReference type="NCBI Taxonomy" id="1862640"/>
    <lineage>
        <taxon>Eukaryota</taxon>
        <taxon>Viridiplantae</taxon>
        <taxon>Streptophyta</taxon>
        <taxon>Embryophyta</taxon>
        <taxon>Tracheophyta</taxon>
        <taxon>Spermatophyta</taxon>
        <taxon>Magnoliopsida</taxon>
        <taxon>eudicotyledons</taxon>
        <taxon>Gunneridae</taxon>
        <taxon>Pentapetalae</taxon>
        <taxon>rosids</taxon>
        <taxon>fabids</taxon>
        <taxon>Malpighiales</taxon>
        <taxon>Erythroxylaceae</taxon>
        <taxon>Erythroxylum</taxon>
    </lineage>
</organism>
<accession>A0AAV8SF54</accession>
<evidence type="ECO:0008006" key="3">
    <source>
        <dbReference type="Google" id="ProtNLM"/>
    </source>
</evidence>
<gene>
    <name evidence="1" type="ORF">K2173_015840</name>
</gene>
<dbReference type="GO" id="GO:0007140">
    <property type="term" value="P:male meiotic nuclear division"/>
    <property type="evidence" value="ECO:0007669"/>
    <property type="project" value="TreeGrafter"/>
</dbReference>